<gene>
    <name evidence="1" type="ORF">A994_05721</name>
</gene>
<organism evidence="1 2">
    <name type="scientific">Methanobacterium formicicum (strain DSM 3637 / PP1)</name>
    <dbReference type="NCBI Taxonomy" id="1204725"/>
    <lineage>
        <taxon>Archaea</taxon>
        <taxon>Methanobacteriati</taxon>
        <taxon>Methanobacteriota</taxon>
        <taxon>Methanomada group</taxon>
        <taxon>Methanobacteria</taxon>
        <taxon>Methanobacteriales</taxon>
        <taxon>Methanobacteriaceae</taxon>
        <taxon>Methanobacterium</taxon>
    </lineage>
</organism>
<evidence type="ECO:0000313" key="2">
    <source>
        <dbReference type="Proteomes" id="UP000007360"/>
    </source>
</evidence>
<dbReference type="Gene3D" id="3.40.50.10320">
    <property type="entry name" value="LmbE-like"/>
    <property type="match status" value="1"/>
</dbReference>
<dbReference type="GO" id="GO:0016811">
    <property type="term" value="F:hydrolase activity, acting on carbon-nitrogen (but not peptide) bonds, in linear amides"/>
    <property type="evidence" value="ECO:0007669"/>
    <property type="project" value="TreeGrafter"/>
</dbReference>
<dbReference type="OrthoDB" id="70547at2157"/>
<dbReference type="PANTHER" id="PTHR12993">
    <property type="entry name" value="N-ACETYLGLUCOSAMINYL-PHOSPHATIDYLINOSITOL DE-N-ACETYLASE-RELATED"/>
    <property type="match status" value="1"/>
</dbReference>
<accession>K2RT79</accession>
<dbReference type="SUPFAM" id="SSF102588">
    <property type="entry name" value="LmbE-like"/>
    <property type="match status" value="1"/>
</dbReference>
<name>K2RT79_METFP</name>
<dbReference type="EMBL" id="AMPO01000004">
    <property type="protein sequence ID" value="EKF85960.1"/>
    <property type="molecule type" value="Genomic_DNA"/>
</dbReference>
<comment type="caution">
    <text evidence="1">The sequence shown here is derived from an EMBL/GenBank/DDBJ whole genome shotgun (WGS) entry which is preliminary data.</text>
</comment>
<keyword evidence="2" id="KW-1185">Reference proteome</keyword>
<evidence type="ECO:0000313" key="1">
    <source>
        <dbReference type="EMBL" id="EKF85960.1"/>
    </source>
</evidence>
<dbReference type="InterPro" id="IPR003737">
    <property type="entry name" value="GlcNAc_PI_deacetylase-related"/>
</dbReference>
<dbReference type="AlphaFoldDB" id="K2RT79"/>
<dbReference type="InterPro" id="IPR024078">
    <property type="entry name" value="LmbE-like_dom_sf"/>
</dbReference>
<sequence length="454" mass="50510">MDLKYKLILLLVLIVSLTTMAFSYSQLPFYPPDFPAGPSMNSGDRVMIVAPHPDDEAICNGGVIRYAVENHIPVKVVVMTDGNDTKTSPLTRHNETINGTKTLGLSEDNVTFLGYKDGSLRNLLNDNWDYSNPFTASDGSKQVTYQYAFQENATYCGANVAGNLETIITDFKPTIIIYPSGDDEQFDHQATSGFLEYVTQETGYNGTKYTYLLHLPPNWPSPRSYYPEYYLVPPKQMVGVENGPEWFVFNLTTLEQRFKEQSFQEYKTQIVPSSYLRSFLRENELFAKYPALNVSKSTDNSSISDFAAGSVNLTDLFYDAAGDGKYQGKEKSMDIISVGMKVNDNSVNGNSWVSIKTVGEPSSSAVYDVRMNIFNTGGTERVNISVHNGTAQIQQDVNGNTTMKNIPLIVKNNTLIMGIPSDLFKNNPNFIISVDAIKSGAIIDQTPWRVVKIS</sequence>
<dbReference type="PATRIC" id="fig|1204725.3.peg.1147"/>
<dbReference type="Proteomes" id="UP000007360">
    <property type="component" value="Unassembled WGS sequence"/>
</dbReference>
<reference evidence="1 2" key="1">
    <citation type="journal article" date="2012" name="J. Bacteriol.">
        <title>Draft genome sequence of Methanobacterium formicicum DSM 3637, an archaebacterium isolated from the methane producer amoeba Pelomyxa palustris.</title>
        <authorList>
            <person name="Gutierrez G."/>
        </authorList>
    </citation>
    <scope>NUCLEOTIDE SEQUENCE [LARGE SCALE GENOMIC DNA]</scope>
    <source>
        <strain evidence="2">DSM 3637 / PP1</strain>
    </source>
</reference>
<dbReference type="PANTHER" id="PTHR12993:SF11">
    <property type="entry name" value="N-ACETYLGLUCOSAMINYL-PHOSPHATIDYLINOSITOL DE-N-ACETYLASE"/>
    <property type="match status" value="1"/>
</dbReference>
<protein>
    <submittedName>
        <fullName evidence="1">LmbE family protein</fullName>
    </submittedName>
</protein>
<proteinExistence type="predicted"/>
<dbReference type="Pfam" id="PF02585">
    <property type="entry name" value="PIG-L"/>
    <property type="match status" value="1"/>
</dbReference>
<dbReference type="RefSeq" id="WP_004030406.1">
    <property type="nucleotide sequence ID" value="NZ_AMPO01000004.1"/>
</dbReference>